<organism evidence="1 2">
    <name type="scientific">Paenarthrobacter aromaticivorans</name>
    <dbReference type="NCBI Taxonomy" id="2849150"/>
    <lineage>
        <taxon>Bacteria</taxon>
        <taxon>Bacillati</taxon>
        <taxon>Actinomycetota</taxon>
        <taxon>Actinomycetes</taxon>
        <taxon>Micrococcales</taxon>
        <taxon>Micrococcaceae</taxon>
        <taxon>Paenarthrobacter</taxon>
    </lineage>
</organism>
<evidence type="ECO:0000313" key="1">
    <source>
        <dbReference type="EMBL" id="MBU8864818.1"/>
    </source>
</evidence>
<protein>
    <submittedName>
        <fullName evidence="1">HAD family phosphatase</fullName>
    </submittedName>
</protein>
<dbReference type="EMBL" id="JAHOPC010000001">
    <property type="protein sequence ID" value="MBU8864818.1"/>
    <property type="molecule type" value="Genomic_DNA"/>
</dbReference>
<dbReference type="RefSeq" id="WP_216921507.1">
    <property type="nucleotide sequence ID" value="NZ_JAHOPC010000001.1"/>
</dbReference>
<evidence type="ECO:0000313" key="2">
    <source>
        <dbReference type="Proteomes" id="UP000824166"/>
    </source>
</evidence>
<dbReference type="CDD" id="cd07505">
    <property type="entry name" value="HAD_BPGM-like"/>
    <property type="match status" value="1"/>
</dbReference>
<dbReference type="Proteomes" id="UP000824166">
    <property type="component" value="Unassembled WGS sequence"/>
</dbReference>
<sequence length="223" mass="23483">MSDICRAFGSWRPHGVIFDCDGLLMDTESLWIDTQRMVLESYGVSAERTSPELVGLPASVIGPRIAAHVGVESGAVITQLLDTNLALVRESAVAMPGALRFVTEVSSRRPVGVASNSARPILDVSLHHGGFAGLFDVVVSADEVTRPKPAPDVYIAACTDLGLSPQDCLAFEDSEAGARAAVAAGMRVIAIPSPGQQPAGDVTFDSLEVGALSDWVQHWGCRT</sequence>
<proteinExistence type="predicted"/>
<keyword evidence="2" id="KW-1185">Reference proteome</keyword>
<dbReference type="Pfam" id="PF13419">
    <property type="entry name" value="HAD_2"/>
    <property type="match status" value="1"/>
</dbReference>
<gene>
    <name evidence="1" type="ORF">KSW38_00715</name>
</gene>
<name>A0ABS6I204_9MICC</name>
<dbReference type="PANTHER" id="PTHR18901:SF38">
    <property type="entry name" value="PSEUDOURIDINE-5'-PHOSPHATASE"/>
    <property type="match status" value="1"/>
</dbReference>
<dbReference type="NCBIfam" id="TIGR01509">
    <property type="entry name" value="HAD-SF-IA-v3"/>
    <property type="match status" value="1"/>
</dbReference>
<dbReference type="InterPro" id="IPR041492">
    <property type="entry name" value="HAD_2"/>
</dbReference>
<dbReference type="SFLD" id="SFLDS00003">
    <property type="entry name" value="Haloacid_Dehalogenase"/>
    <property type="match status" value="1"/>
</dbReference>
<accession>A0ABS6I204</accession>
<dbReference type="InterPro" id="IPR006439">
    <property type="entry name" value="HAD-SF_hydro_IA"/>
</dbReference>
<reference evidence="1 2" key="1">
    <citation type="submission" date="2021-06" db="EMBL/GenBank/DDBJ databases">
        <authorList>
            <person name="Jeong J.W."/>
        </authorList>
    </citation>
    <scope>NUCLEOTIDE SEQUENCE [LARGE SCALE GENOMIC DNA]</scope>
    <source>
        <strain evidence="1 2">MMS21-TAE1-1</strain>
    </source>
</reference>
<dbReference type="PANTHER" id="PTHR18901">
    <property type="entry name" value="2-DEOXYGLUCOSE-6-PHOSPHATE PHOSPHATASE 2"/>
    <property type="match status" value="1"/>
</dbReference>
<dbReference type="SFLD" id="SFLDG01129">
    <property type="entry name" value="C1.5:_HAD__Beta-PGM__Phosphata"/>
    <property type="match status" value="1"/>
</dbReference>
<comment type="caution">
    <text evidence="1">The sequence shown here is derived from an EMBL/GenBank/DDBJ whole genome shotgun (WGS) entry which is preliminary data.</text>
</comment>